<keyword evidence="2" id="KW-0472">Membrane</keyword>
<dbReference type="PANTHER" id="PTHR12277:SF81">
    <property type="entry name" value="PROTEIN ABHD13"/>
    <property type="match status" value="1"/>
</dbReference>
<evidence type="ECO:0000313" key="4">
    <source>
        <dbReference type="Proteomes" id="UP000654075"/>
    </source>
</evidence>
<comment type="caution">
    <text evidence="3">The sequence shown here is derived from an EMBL/GenBank/DDBJ whole genome shotgun (WGS) entry which is preliminary data.</text>
</comment>
<dbReference type="OrthoDB" id="420417at2759"/>
<proteinExistence type="predicted"/>
<evidence type="ECO:0000313" key="3">
    <source>
        <dbReference type="EMBL" id="CAE8593580.1"/>
    </source>
</evidence>
<feature type="region of interest" description="Disordered" evidence="1">
    <location>
        <begin position="30"/>
        <end position="61"/>
    </location>
</feature>
<evidence type="ECO:0000256" key="1">
    <source>
        <dbReference type="SAM" id="MobiDB-lite"/>
    </source>
</evidence>
<name>A0A813DZS5_POLGL</name>
<sequence>MGLRGHHGSTSRCVAAARWIEHLEDSVSSYADSLDSEQREPARWLPPPSPEDSSDEDPSARGAWRDELHARYAKLVQLIPETPWRMLPEEVWSPVERFCSNIEVCHVSKKVFHQPHLPNPDFVFRSQDRAWSWGRAEQLTTAVVRASPRCDAGVLLGTLNKFGMECFDMEDMEATTRQLTPSSPLCVETVATNFSALRCLQGFERPKVAVVIVAWFLWRAVVIFTFWGIVPEQSFLWQYVDFHLGLWGLKWGMPLGLQWIVDKITFPSPPASYSLTSHPELFFIPGPKSRPAHPGVPCMLYAIRQGAPVLLVHAHSNGCDIGDMRQTLQSISESLRVHVMSFEFPGYGLHLGAASMRTIDETAAAVLEYITNELKVNLAQVVWYGRSIGSGPALRAVHRVTKDHKVQPGGVVLQCGFANFPEVAGHLFGRVAKRLVSTLWPNEAMLKELHCPVLLIHGRNDTMIPISQSEKLWAAVSLKDLSHFHTCDCGHNDFNFRRCTLRPIYDFLLGVISSPTFPGTNFFVEVPSPHRAFVHHIGPLRSKIPVYSFRRPDLEDWLRRMGGQADITAKGVATASGSDKTDVDFNSKVATETTVEEAVDEKKLQVQGRQVAAPGPRPASKGRSRKKGSLLDEPPPIPDYSCMPAIEDVSIALLDPEGMVRTCATRVAAFLERLQRKLDRIDSLESKSLEEVVDLVETEFWASDPLLCLWEEVSLPGGEHVRFRLGPFSVDSRGQRSFDQGLGSGSSSGGGRAGPQLLRVPLWIHNPSQAHFRCLAEWSLLHSERLQKNLPSAASSSQSSGCCCAPLGAKKKGTSQQGSNQPSRGSLATSLAAHFCNWVEKTDEIRGLFERFVRLYTDPEEALRRHAQSSQMARALGAAGLKEMMGDQMPLTANAELDE</sequence>
<gene>
    <name evidence="3" type="ORF">PGLA1383_LOCUS12171</name>
</gene>
<evidence type="ECO:0000256" key="2">
    <source>
        <dbReference type="SAM" id="Phobius"/>
    </source>
</evidence>
<keyword evidence="2" id="KW-0812">Transmembrane</keyword>
<dbReference type="Gene3D" id="3.40.50.1820">
    <property type="entry name" value="alpha/beta hydrolase"/>
    <property type="match status" value="1"/>
</dbReference>
<dbReference type="SUPFAM" id="SSF53474">
    <property type="entry name" value="alpha/beta-Hydrolases"/>
    <property type="match status" value="1"/>
</dbReference>
<keyword evidence="4" id="KW-1185">Reference proteome</keyword>
<protein>
    <submittedName>
        <fullName evidence="3">Uncharacterized protein</fullName>
    </submittedName>
</protein>
<organism evidence="3 4">
    <name type="scientific">Polarella glacialis</name>
    <name type="common">Dinoflagellate</name>
    <dbReference type="NCBI Taxonomy" id="89957"/>
    <lineage>
        <taxon>Eukaryota</taxon>
        <taxon>Sar</taxon>
        <taxon>Alveolata</taxon>
        <taxon>Dinophyceae</taxon>
        <taxon>Suessiales</taxon>
        <taxon>Suessiaceae</taxon>
        <taxon>Polarella</taxon>
    </lineage>
</organism>
<feature type="transmembrane region" description="Helical" evidence="2">
    <location>
        <begin position="208"/>
        <end position="230"/>
    </location>
</feature>
<feature type="non-terminal residue" evidence="3">
    <location>
        <position position="899"/>
    </location>
</feature>
<dbReference type="InterPro" id="IPR029058">
    <property type="entry name" value="AB_hydrolase_fold"/>
</dbReference>
<keyword evidence="2" id="KW-1133">Transmembrane helix</keyword>
<reference evidence="3" key="1">
    <citation type="submission" date="2021-02" db="EMBL/GenBank/DDBJ databases">
        <authorList>
            <person name="Dougan E. K."/>
            <person name="Rhodes N."/>
            <person name="Thang M."/>
            <person name="Chan C."/>
        </authorList>
    </citation>
    <scope>NUCLEOTIDE SEQUENCE</scope>
</reference>
<accession>A0A813DZS5</accession>
<dbReference type="Proteomes" id="UP000654075">
    <property type="component" value="Unassembled WGS sequence"/>
</dbReference>
<dbReference type="AlphaFoldDB" id="A0A813DZS5"/>
<dbReference type="PANTHER" id="PTHR12277">
    <property type="entry name" value="ALPHA/BETA HYDROLASE DOMAIN-CONTAINING PROTEIN"/>
    <property type="match status" value="1"/>
</dbReference>
<feature type="region of interest" description="Disordered" evidence="1">
    <location>
        <begin position="604"/>
        <end position="637"/>
    </location>
</feature>
<dbReference type="EMBL" id="CAJNNV010006403">
    <property type="protein sequence ID" value="CAE8593580.1"/>
    <property type="molecule type" value="Genomic_DNA"/>
</dbReference>